<gene>
    <name evidence="1" type="ORF">CSSPJE1EN1_LOCUS7279</name>
</gene>
<evidence type="ECO:0008006" key="3">
    <source>
        <dbReference type="Google" id="ProtNLM"/>
    </source>
</evidence>
<protein>
    <recommendedName>
        <fullName evidence="3">GIY-YIG homing endonuclease</fullName>
    </recommendedName>
</protein>
<accession>A0ABP0W4V6</accession>
<keyword evidence="2" id="KW-1185">Reference proteome</keyword>
<dbReference type="Proteomes" id="UP001497444">
    <property type="component" value="Chromosome 14"/>
</dbReference>
<proteinExistence type="predicted"/>
<dbReference type="EMBL" id="OZ020109">
    <property type="protein sequence ID" value="CAK9261801.1"/>
    <property type="molecule type" value="Genomic_DNA"/>
</dbReference>
<reference evidence="1" key="1">
    <citation type="submission" date="2024-02" db="EMBL/GenBank/DDBJ databases">
        <authorList>
            <consortium name="ELIXIR-Norway"/>
            <consortium name="Elixir Norway"/>
        </authorList>
    </citation>
    <scope>NUCLEOTIDE SEQUENCE</scope>
</reference>
<evidence type="ECO:0000313" key="2">
    <source>
        <dbReference type="Proteomes" id="UP001497444"/>
    </source>
</evidence>
<name>A0ABP0W4V6_9BRYO</name>
<sequence length="207" mass="23729">MEVHEHNGQGYYLIGTYFTYYTDESKKKKIFDKTSNYNIGIYSEGLKTLAEVNAIKSSFQSHEKTIMEGICRLEKSRQYGCLIGLFVNSQHLKGLKERAIKVAQGGFLKSRENIKFSWGTIDKPESCELAASFYSKYLKPVEDVYLYLGYGSNKPALISHLWHANDLVFGNKENSQFTSRNVIGNHILQSFPWDSNQKYITYTLSIS</sequence>
<evidence type="ECO:0000313" key="1">
    <source>
        <dbReference type="EMBL" id="CAK9261801.1"/>
    </source>
</evidence>
<organism evidence="1 2">
    <name type="scientific">Sphagnum jensenii</name>
    <dbReference type="NCBI Taxonomy" id="128206"/>
    <lineage>
        <taxon>Eukaryota</taxon>
        <taxon>Viridiplantae</taxon>
        <taxon>Streptophyta</taxon>
        <taxon>Embryophyta</taxon>
        <taxon>Bryophyta</taxon>
        <taxon>Sphagnophytina</taxon>
        <taxon>Sphagnopsida</taxon>
        <taxon>Sphagnales</taxon>
        <taxon>Sphagnaceae</taxon>
        <taxon>Sphagnum</taxon>
    </lineage>
</organism>